<dbReference type="OrthoDB" id="7776561at2"/>
<dbReference type="AlphaFoldDB" id="A0A4S8P2A5"/>
<accession>A0A4S8P2A5</accession>
<evidence type="ECO:0000313" key="2">
    <source>
        <dbReference type="Proteomes" id="UP000308828"/>
    </source>
</evidence>
<name>A0A4S8P2A5_9HYPH</name>
<comment type="caution">
    <text evidence="1">The sequence shown here is derived from an EMBL/GenBank/DDBJ whole genome shotgun (WGS) entry which is preliminary data.</text>
</comment>
<protein>
    <submittedName>
        <fullName evidence="1">Uncharacterized protein</fullName>
    </submittedName>
</protein>
<organism evidence="1 2">
    <name type="scientific">Peteryoungia ipomoeae</name>
    <dbReference type="NCBI Taxonomy" id="1210932"/>
    <lineage>
        <taxon>Bacteria</taxon>
        <taxon>Pseudomonadati</taxon>
        <taxon>Pseudomonadota</taxon>
        <taxon>Alphaproteobacteria</taxon>
        <taxon>Hyphomicrobiales</taxon>
        <taxon>Rhizobiaceae</taxon>
        <taxon>Peteryoungia</taxon>
    </lineage>
</organism>
<dbReference type="Proteomes" id="UP000308828">
    <property type="component" value="Unassembled WGS sequence"/>
</dbReference>
<sequence length="92" mass="9496">MPASASSADAWDDFAKDVAATCTTLAEGRIEKPQVVVDPFGTESYGVAILTGKAFGADAVVSSICVYDKKAKTAEIGGELTADQVMITVPKP</sequence>
<evidence type="ECO:0000313" key="1">
    <source>
        <dbReference type="EMBL" id="THV23425.1"/>
    </source>
</evidence>
<gene>
    <name evidence="1" type="ORF">FAA97_11210</name>
</gene>
<keyword evidence="2" id="KW-1185">Reference proteome</keyword>
<proteinExistence type="predicted"/>
<reference evidence="1 2" key="1">
    <citation type="submission" date="2019-04" db="EMBL/GenBank/DDBJ databases">
        <title>Genome sequence of strain shin9-1.</title>
        <authorList>
            <person name="Gao J."/>
            <person name="Sun J."/>
        </authorList>
    </citation>
    <scope>NUCLEOTIDE SEQUENCE [LARGE SCALE GENOMIC DNA]</scope>
    <source>
        <strain evidence="2">shin9-1</strain>
    </source>
</reference>
<dbReference type="EMBL" id="STGV01000003">
    <property type="protein sequence ID" value="THV23425.1"/>
    <property type="molecule type" value="Genomic_DNA"/>
</dbReference>